<dbReference type="GO" id="GO:0005524">
    <property type="term" value="F:ATP binding"/>
    <property type="evidence" value="ECO:0007669"/>
    <property type="project" value="UniProtKB-KW"/>
</dbReference>
<organism evidence="2 3">
    <name type="scientific">Caryophanon tenue</name>
    <dbReference type="NCBI Taxonomy" id="33978"/>
    <lineage>
        <taxon>Bacteria</taxon>
        <taxon>Bacillati</taxon>
        <taxon>Bacillota</taxon>
        <taxon>Bacilli</taxon>
        <taxon>Bacillales</taxon>
        <taxon>Caryophanaceae</taxon>
        <taxon>Caryophanon</taxon>
    </lineage>
</organism>
<dbReference type="OrthoDB" id="9809318at2"/>
<dbReference type="AlphaFoldDB" id="A0A1C0YHD3"/>
<reference evidence="2 3" key="1">
    <citation type="submission" date="2016-07" db="EMBL/GenBank/DDBJ databases">
        <title>Caryophanon tenue genome sequencing.</title>
        <authorList>
            <person name="Verma A."/>
            <person name="Pal Y."/>
            <person name="Krishnamurthi S."/>
        </authorList>
    </citation>
    <scope>NUCLEOTIDE SEQUENCE [LARGE SCALE GENOMIC DNA]</scope>
    <source>
        <strain evidence="2 3">DSM 14152</strain>
    </source>
</reference>
<gene>
    <name evidence="2" type="ORF">A6M13_12885</name>
</gene>
<dbReference type="Proteomes" id="UP000093199">
    <property type="component" value="Unassembled WGS sequence"/>
</dbReference>
<dbReference type="RefSeq" id="WP_066544606.1">
    <property type="nucleotide sequence ID" value="NZ_MASJ01000010.1"/>
</dbReference>
<evidence type="ECO:0000313" key="3">
    <source>
        <dbReference type="Proteomes" id="UP000093199"/>
    </source>
</evidence>
<dbReference type="SMART" id="SM00850">
    <property type="entry name" value="LytTR"/>
    <property type="match status" value="1"/>
</dbReference>
<dbReference type="SUPFAM" id="SSF52540">
    <property type="entry name" value="P-loop containing nucleoside triphosphate hydrolases"/>
    <property type="match status" value="1"/>
</dbReference>
<dbReference type="Gene3D" id="2.40.50.1020">
    <property type="entry name" value="LytTr DNA-binding domain"/>
    <property type="match status" value="1"/>
</dbReference>
<dbReference type="GO" id="GO:0000156">
    <property type="term" value="F:phosphorelay response regulator activity"/>
    <property type="evidence" value="ECO:0007669"/>
    <property type="project" value="InterPro"/>
</dbReference>
<dbReference type="InterPro" id="IPR012046">
    <property type="entry name" value="LytTR_ABC"/>
</dbReference>
<keyword evidence="2" id="KW-0547">Nucleotide-binding</keyword>
<sequence>MHIEERFEKGKRIFPSFELVTVPNEIVVIQTNAQRKELFLQAVQQQPDIHTYLSQQGEYERLTVEELLRFLIDLTGDPMSVQAWLERCHLQAERKTKICNLISSKQRYVRLLRVLFATQSSIVIEEPFFYLDDEDRLYMKQLLSALAQTKRVFIVTSNLEDALMVSTHIYRLDADGMKKFDIADEEAVNEEVEVEEAPPIKFEKISTRKNEKVILFDPPEIDYIESIEGSIVVHVGGENYTCAMTLTELEKRLQHYGFFRCHRSYIVNLQKVREIITWSKNSYSLRLHVHDDSVVPLSRTKLQELKMLLNI</sequence>
<feature type="domain" description="HTH LytTR-type" evidence="1">
    <location>
        <begin position="205"/>
        <end position="311"/>
    </location>
</feature>
<protein>
    <submittedName>
        <fullName evidence="2">ABC transporter ATP-binding protein</fullName>
    </submittedName>
</protein>
<dbReference type="InterPro" id="IPR007492">
    <property type="entry name" value="LytTR_DNA-bd_dom"/>
</dbReference>
<accession>A0A1C0YHD3</accession>
<name>A0A1C0YHD3_9BACL</name>
<dbReference type="InterPro" id="IPR046947">
    <property type="entry name" value="LytR-like"/>
</dbReference>
<keyword evidence="3" id="KW-1185">Reference proteome</keyword>
<dbReference type="Gene3D" id="3.40.50.300">
    <property type="entry name" value="P-loop containing nucleotide triphosphate hydrolases"/>
    <property type="match status" value="1"/>
</dbReference>
<evidence type="ECO:0000313" key="2">
    <source>
        <dbReference type="EMBL" id="OCS86602.1"/>
    </source>
</evidence>
<keyword evidence="2" id="KW-0067">ATP-binding</keyword>
<dbReference type="InterPro" id="IPR027417">
    <property type="entry name" value="P-loop_NTPase"/>
</dbReference>
<dbReference type="PANTHER" id="PTHR37299:SF1">
    <property type="entry name" value="STAGE 0 SPORULATION PROTEIN A HOMOLOG"/>
    <property type="match status" value="1"/>
</dbReference>
<dbReference type="PIRSF" id="PIRSF036612">
    <property type="entry name" value="ABC_ATP_LytTR"/>
    <property type="match status" value="1"/>
</dbReference>
<dbReference type="PROSITE" id="PS50930">
    <property type="entry name" value="HTH_LYTTR"/>
    <property type="match status" value="1"/>
</dbReference>
<dbReference type="GO" id="GO:0003677">
    <property type="term" value="F:DNA binding"/>
    <property type="evidence" value="ECO:0007669"/>
    <property type="project" value="InterPro"/>
</dbReference>
<comment type="caution">
    <text evidence="2">The sequence shown here is derived from an EMBL/GenBank/DDBJ whole genome shotgun (WGS) entry which is preliminary data.</text>
</comment>
<dbReference type="STRING" id="33978.A6M13_12885"/>
<dbReference type="EMBL" id="MASJ01000010">
    <property type="protein sequence ID" value="OCS86602.1"/>
    <property type="molecule type" value="Genomic_DNA"/>
</dbReference>
<proteinExistence type="predicted"/>
<dbReference type="PANTHER" id="PTHR37299">
    <property type="entry name" value="TRANSCRIPTIONAL REGULATOR-RELATED"/>
    <property type="match status" value="1"/>
</dbReference>
<dbReference type="Pfam" id="PF04397">
    <property type="entry name" value="LytTR"/>
    <property type="match status" value="1"/>
</dbReference>
<dbReference type="CDD" id="cd00267">
    <property type="entry name" value="ABC_ATPase"/>
    <property type="match status" value="1"/>
</dbReference>
<evidence type="ECO:0000259" key="1">
    <source>
        <dbReference type="PROSITE" id="PS50930"/>
    </source>
</evidence>